<dbReference type="OrthoDB" id="2442671at2759"/>
<comment type="caution">
    <text evidence="1">The sequence shown here is derived from an EMBL/GenBank/DDBJ whole genome shotgun (WGS) entry which is preliminary data.</text>
</comment>
<accession>A0A9N8VR88</accession>
<name>A0A9N8VR88_9GLOM</name>
<evidence type="ECO:0000313" key="1">
    <source>
        <dbReference type="EMBL" id="CAG8463901.1"/>
    </source>
</evidence>
<sequence length="458" mass="53601">MVEMVGFNFPSEIYQNIFENLDTKSLSSSILVNRVWCLNSIKILWKDPFSVLHENPSSNFQLRTLSIIQTYIYCLSDEIKSQLILDKVPIDKLRPTFEYTSFLCVLHLPDLYNSIGSWLAQYHINIRRDGFQHKLLMKELCKLFLIQCKELKALDFSGVPNIRHLIHHKNNIRDYEIFFELPGVISYFKNLQYFRCKDDFPSRMLISLASLANNIFTLDITRKKDNEGLVELINTQENLRHFKFKTYKMNLLQVVRELQKKSSTLRKVKFNGGCSIPLDFLYQLTKLEKLSLHNSQMTVNGNVDLFKTIYLNNLIELKISLEDQFVQHYISLIQNTKGSLKVIKMIFKNPKDPKNLPLLFKTIMNCCPNLINIHIYIPNKIIFEILNFFRKCPLLEIVIFTGDNLDISNILLKIVPVLPYKMKTLNLGFPTWEASTKTIDEFRAKVSSTIDITIMQKF</sequence>
<keyword evidence="2" id="KW-1185">Reference proteome</keyword>
<dbReference type="SUPFAM" id="SSF52047">
    <property type="entry name" value="RNI-like"/>
    <property type="match status" value="1"/>
</dbReference>
<dbReference type="Proteomes" id="UP000789706">
    <property type="component" value="Unassembled WGS sequence"/>
</dbReference>
<reference evidence="1" key="1">
    <citation type="submission" date="2021-06" db="EMBL/GenBank/DDBJ databases">
        <authorList>
            <person name="Kallberg Y."/>
            <person name="Tangrot J."/>
            <person name="Rosling A."/>
        </authorList>
    </citation>
    <scope>NUCLEOTIDE SEQUENCE</scope>
    <source>
        <strain evidence="1">AZ414A</strain>
    </source>
</reference>
<evidence type="ECO:0000313" key="2">
    <source>
        <dbReference type="Proteomes" id="UP000789706"/>
    </source>
</evidence>
<dbReference type="AlphaFoldDB" id="A0A9N8VR88"/>
<dbReference type="InterPro" id="IPR032675">
    <property type="entry name" value="LRR_dom_sf"/>
</dbReference>
<dbReference type="EMBL" id="CAJVPK010000163">
    <property type="protein sequence ID" value="CAG8463901.1"/>
    <property type="molecule type" value="Genomic_DNA"/>
</dbReference>
<proteinExistence type="predicted"/>
<protein>
    <submittedName>
        <fullName evidence="1">113_t:CDS:1</fullName>
    </submittedName>
</protein>
<gene>
    <name evidence="1" type="ORF">DEBURN_LOCUS2821</name>
</gene>
<organism evidence="1 2">
    <name type="scientific">Diversispora eburnea</name>
    <dbReference type="NCBI Taxonomy" id="1213867"/>
    <lineage>
        <taxon>Eukaryota</taxon>
        <taxon>Fungi</taxon>
        <taxon>Fungi incertae sedis</taxon>
        <taxon>Mucoromycota</taxon>
        <taxon>Glomeromycotina</taxon>
        <taxon>Glomeromycetes</taxon>
        <taxon>Diversisporales</taxon>
        <taxon>Diversisporaceae</taxon>
        <taxon>Diversispora</taxon>
    </lineage>
</organism>
<dbReference type="Gene3D" id="3.80.10.10">
    <property type="entry name" value="Ribonuclease Inhibitor"/>
    <property type="match status" value="1"/>
</dbReference>